<evidence type="ECO:0000313" key="1">
    <source>
        <dbReference type="EMBL" id="MPL80106.1"/>
    </source>
</evidence>
<gene>
    <name evidence="1" type="ORF">SDC9_25999</name>
</gene>
<dbReference type="AlphaFoldDB" id="A0A644UM17"/>
<accession>A0A644UM17</accession>
<protein>
    <submittedName>
        <fullName evidence="1">Uncharacterized protein</fullName>
    </submittedName>
</protein>
<reference evidence="1" key="1">
    <citation type="submission" date="2019-08" db="EMBL/GenBank/DDBJ databases">
        <authorList>
            <person name="Kucharzyk K."/>
            <person name="Murdoch R.W."/>
            <person name="Higgins S."/>
            <person name="Loffler F."/>
        </authorList>
    </citation>
    <scope>NUCLEOTIDE SEQUENCE</scope>
</reference>
<dbReference type="EMBL" id="VSSQ01000133">
    <property type="protein sequence ID" value="MPL80106.1"/>
    <property type="molecule type" value="Genomic_DNA"/>
</dbReference>
<sequence>MKPKPITYTGNWFRQLLSGTSQAGWRLRWRGGFRRPFRWAYCRGAAFDRTVRNHPVGYRDWIDRSFHIARRRRCIRWRALTEGYNYTQSSQGNLLFFHYKCQEDKDLQEREGGLFAVSFSEKSSLPLPK</sequence>
<comment type="caution">
    <text evidence="1">The sequence shown here is derived from an EMBL/GenBank/DDBJ whole genome shotgun (WGS) entry which is preliminary data.</text>
</comment>
<organism evidence="1">
    <name type="scientific">bioreactor metagenome</name>
    <dbReference type="NCBI Taxonomy" id="1076179"/>
    <lineage>
        <taxon>unclassified sequences</taxon>
        <taxon>metagenomes</taxon>
        <taxon>ecological metagenomes</taxon>
    </lineage>
</organism>
<proteinExistence type="predicted"/>
<name>A0A644UM17_9ZZZZ</name>